<protein>
    <submittedName>
        <fullName evidence="1">Uncharacterized protein</fullName>
    </submittedName>
</protein>
<evidence type="ECO:0000313" key="2">
    <source>
        <dbReference type="Proteomes" id="UP001222958"/>
    </source>
</evidence>
<dbReference type="Proteomes" id="UP001222958">
    <property type="component" value="Unassembled WGS sequence"/>
</dbReference>
<evidence type="ECO:0000313" key="1">
    <source>
        <dbReference type="EMBL" id="MDH2335179.1"/>
    </source>
</evidence>
<dbReference type="AlphaFoldDB" id="A0AAP4EEL9"/>
<accession>A0AAP4EEL9</accession>
<organism evidence="1 2">
    <name type="scientific">Clostridium perfringens</name>
    <dbReference type="NCBI Taxonomy" id="1502"/>
    <lineage>
        <taxon>Bacteria</taxon>
        <taxon>Bacillati</taxon>
        <taxon>Bacillota</taxon>
        <taxon>Clostridia</taxon>
        <taxon>Eubacteriales</taxon>
        <taxon>Clostridiaceae</taxon>
        <taxon>Clostridium</taxon>
    </lineage>
</organism>
<proteinExistence type="predicted"/>
<dbReference type="RefSeq" id="WP_279856913.1">
    <property type="nucleotide sequence ID" value="NZ_JARVUX010000001.1"/>
</dbReference>
<name>A0AAP4EEL9_CLOPF</name>
<comment type="caution">
    <text evidence="1">The sequence shown here is derived from an EMBL/GenBank/DDBJ whole genome shotgun (WGS) entry which is preliminary data.</text>
</comment>
<gene>
    <name evidence="1" type="ORF">QDQ28_03120</name>
</gene>
<reference evidence="1" key="1">
    <citation type="submission" date="2023-04" db="EMBL/GenBank/DDBJ databases">
        <title>Epidemiological investigation of Clostridium perfringens isolated from cattle.</title>
        <authorList>
            <person name="Tian R."/>
        </authorList>
    </citation>
    <scope>NUCLEOTIDE SEQUENCE</scope>
    <source>
        <strain evidence="1">ZWCP172</strain>
    </source>
</reference>
<dbReference type="EMBL" id="JARVUX010000001">
    <property type="protein sequence ID" value="MDH2335179.1"/>
    <property type="molecule type" value="Genomic_DNA"/>
</dbReference>
<sequence>MIYNLINYEFILNEYVFITRIDIQKIIIILKKISLVEKCRIMREKKDRKYAYGIYNDKILEQEVL</sequence>